<dbReference type="VEuPathDB" id="FungiDB:C7M61_000020"/>
<evidence type="ECO:0000256" key="1">
    <source>
        <dbReference type="PROSITE-ProRule" id="PRU00453"/>
    </source>
</evidence>
<evidence type="ECO:0000313" key="4">
    <source>
        <dbReference type="Proteomes" id="UP000241107"/>
    </source>
</evidence>
<name>A0A2P7YWP6_9ASCO</name>
<dbReference type="STRING" id="418784.A0A2P7YWP6"/>
<dbReference type="InterPro" id="IPR007529">
    <property type="entry name" value="Znf_HIT"/>
</dbReference>
<reference evidence="3 4" key="1">
    <citation type="submission" date="2018-03" db="EMBL/GenBank/DDBJ databases">
        <title>Candida pseudohaemulonii genome assembly and annotation.</title>
        <authorList>
            <person name="Munoz J.F."/>
            <person name="Gade L.G."/>
            <person name="Chow N.A."/>
            <person name="Litvintseva A.P."/>
            <person name="Loparev V.N."/>
            <person name="Cuomo C.A."/>
        </authorList>
    </citation>
    <scope>NUCLEOTIDE SEQUENCE [LARGE SCALE GENOMIC DNA]</scope>
    <source>
        <strain evidence="3 4">B12108</strain>
    </source>
</reference>
<keyword evidence="1" id="KW-0862">Zinc</keyword>
<comment type="caution">
    <text evidence="3">The sequence shown here is derived from an EMBL/GenBank/DDBJ whole genome shotgun (WGS) entry which is preliminary data.</text>
</comment>
<dbReference type="PROSITE" id="PS51083">
    <property type="entry name" value="ZF_HIT"/>
    <property type="match status" value="1"/>
</dbReference>
<proteinExistence type="predicted"/>
<dbReference type="RefSeq" id="XP_024715084.1">
    <property type="nucleotide sequence ID" value="XM_024855485.1"/>
</dbReference>
<evidence type="ECO:0000259" key="2">
    <source>
        <dbReference type="PROSITE" id="PS51083"/>
    </source>
</evidence>
<dbReference type="EMBL" id="PYFQ01000001">
    <property type="protein sequence ID" value="PSK40385.1"/>
    <property type="molecule type" value="Genomic_DNA"/>
</dbReference>
<keyword evidence="1" id="KW-0863">Zinc-finger</keyword>
<dbReference type="AlphaFoldDB" id="A0A2P7YWP6"/>
<evidence type="ECO:0000313" key="3">
    <source>
        <dbReference type="EMBL" id="PSK40385.1"/>
    </source>
</evidence>
<gene>
    <name evidence="3" type="ORF">C7M61_000020</name>
</gene>
<dbReference type="GO" id="GO:0008270">
    <property type="term" value="F:zinc ion binding"/>
    <property type="evidence" value="ECO:0007669"/>
    <property type="project" value="UniProtKB-UniRule"/>
</dbReference>
<dbReference type="Proteomes" id="UP000241107">
    <property type="component" value="Unassembled WGS sequence"/>
</dbReference>
<dbReference type="CDD" id="cd21437">
    <property type="entry name" value="zf-HIT_ZNHIT1_like"/>
    <property type="match status" value="1"/>
</dbReference>
<protein>
    <recommendedName>
        <fullName evidence="2">HIT-type domain-containing protein</fullName>
    </recommendedName>
</protein>
<feature type="domain" description="HIT-type" evidence="2">
    <location>
        <begin position="197"/>
        <end position="230"/>
    </location>
</feature>
<keyword evidence="4" id="KW-1185">Reference proteome</keyword>
<dbReference type="OrthoDB" id="406844at2759"/>
<accession>A0A2P7YWP6</accession>
<organism evidence="3 4">
    <name type="scientific">Candidozyma pseudohaemuli</name>
    <dbReference type="NCBI Taxonomy" id="418784"/>
    <lineage>
        <taxon>Eukaryota</taxon>
        <taxon>Fungi</taxon>
        <taxon>Dikarya</taxon>
        <taxon>Ascomycota</taxon>
        <taxon>Saccharomycotina</taxon>
        <taxon>Pichiomycetes</taxon>
        <taxon>Metschnikowiaceae</taxon>
        <taxon>Candidozyma</taxon>
    </lineage>
</organism>
<keyword evidence="1" id="KW-0479">Metal-binding</keyword>
<sequence length="231" mass="25934">MLVEEVPKQNDKNSLTIYFLSLINLLARPPAKHYDPNAAEDVNRNSKNRPKVNYNLTDLLNAQTQANYSNGTITSGNFKSLQQLQLEKLIVKRLGELSKETPNSNFEIPKTFGYTSIHTGPSGGKKVRLGNTPSTKKILAARRNLNSYFEEEKNLISINTILGVNFSFAEQNDELLQGSSKKRRVGERVIKPKAKICCICGNLLGYSRCSDCGLYSCSVRCIRLHHESRCH</sequence>
<dbReference type="GeneID" id="36563414"/>